<evidence type="ECO:0000256" key="5">
    <source>
        <dbReference type="ARBA" id="ARBA00022989"/>
    </source>
</evidence>
<comment type="similarity">
    <text evidence="2">Belongs to the MotB family.</text>
</comment>
<dbReference type="InterPro" id="IPR025713">
    <property type="entry name" value="MotB-like_N_dom"/>
</dbReference>
<evidence type="ECO:0000256" key="6">
    <source>
        <dbReference type="ARBA" id="ARBA00023136"/>
    </source>
</evidence>
<organism evidence="9 10">
    <name type="scientific">Heliobacterium chlorum</name>
    <dbReference type="NCBI Taxonomy" id="2698"/>
    <lineage>
        <taxon>Bacteria</taxon>
        <taxon>Bacillati</taxon>
        <taxon>Bacillota</taxon>
        <taxon>Clostridia</taxon>
        <taxon>Eubacteriales</taxon>
        <taxon>Heliobacteriaceae</taxon>
        <taxon>Heliobacterium</taxon>
    </lineage>
</organism>
<dbReference type="InterPro" id="IPR036737">
    <property type="entry name" value="OmpA-like_sf"/>
</dbReference>
<feature type="domain" description="OmpA-like" evidence="8">
    <location>
        <begin position="118"/>
        <end position="240"/>
    </location>
</feature>
<dbReference type="PANTHER" id="PTHR30329:SF21">
    <property type="entry name" value="LIPOPROTEIN YIAD-RELATED"/>
    <property type="match status" value="1"/>
</dbReference>
<dbReference type="SUPFAM" id="SSF103088">
    <property type="entry name" value="OmpA-like"/>
    <property type="match status" value="1"/>
</dbReference>
<dbReference type="InterPro" id="IPR050330">
    <property type="entry name" value="Bact_OuterMem_StrucFunc"/>
</dbReference>
<proteinExistence type="inferred from homology"/>
<keyword evidence="4" id="KW-0812">Transmembrane</keyword>
<keyword evidence="10" id="KW-1185">Reference proteome</keyword>
<evidence type="ECO:0000313" key="9">
    <source>
        <dbReference type="EMBL" id="MBC9784411.1"/>
    </source>
</evidence>
<evidence type="ECO:0000256" key="7">
    <source>
        <dbReference type="PROSITE-ProRule" id="PRU00473"/>
    </source>
</evidence>
<comment type="caution">
    <text evidence="9">The sequence shown here is derived from an EMBL/GenBank/DDBJ whole genome shotgun (WGS) entry which is preliminary data.</text>
</comment>
<evidence type="ECO:0000256" key="2">
    <source>
        <dbReference type="ARBA" id="ARBA00008914"/>
    </source>
</evidence>
<dbReference type="InterPro" id="IPR006665">
    <property type="entry name" value="OmpA-like"/>
</dbReference>
<keyword evidence="5" id="KW-1133">Transmembrane helix</keyword>
<dbReference type="PROSITE" id="PS51123">
    <property type="entry name" value="OMPA_2"/>
    <property type="match status" value="1"/>
</dbReference>
<dbReference type="Pfam" id="PF00691">
    <property type="entry name" value="OmpA"/>
    <property type="match status" value="1"/>
</dbReference>
<comment type="subcellular location">
    <subcellularLocation>
        <location evidence="1">Cell membrane</location>
        <topology evidence="1">Single-pass membrane protein</topology>
    </subcellularLocation>
</comment>
<protein>
    <submittedName>
        <fullName evidence="9">OmpA family protein</fullName>
    </submittedName>
</protein>
<dbReference type="RefSeq" id="WP_188039514.1">
    <property type="nucleotide sequence ID" value="NZ_JACVHF010000005.1"/>
</dbReference>
<dbReference type="CDD" id="cd07185">
    <property type="entry name" value="OmpA_C-like"/>
    <property type="match status" value="1"/>
</dbReference>
<dbReference type="Pfam" id="PF13677">
    <property type="entry name" value="MotB_plug"/>
    <property type="match status" value="1"/>
</dbReference>
<evidence type="ECO:0000256" key="1">
    <source>
        <dbReference type="ARBA" id="ARBA00004162"/>
    </source>
</evidence>
<dbReference type="EMBL" id="JACVHF010000005">
    <property type="protein sequence ID" value="MBC9784411.1"/>
    <property type="molecule type" value="Genomic_DNA"/>
</dbReference>
<gene>
    <name evidence="9" type="ORF">H1S01_07785</name>
</gene>
<accession>A0ABR7T149</accession>
<name>A0ABR7T149_HELCL</name>
<reference evidence="9 10" key="1">
    <citation type="submission" date="2020-07" db="EMBL/GenBank/DDBJ databases">
        <title>Draft whole-genome sequence of Heliobacterium chlorum DSM 3682, type strain.</title>
        <authorList>
            <person name="Kyndt J.A."/>
            <person name="Meyer T.E."/>
            <person name="Imhoff J.F."/>
        </authorList>
    </citation>
    <scope>NUCLEOTIDE SEQUENCE [LARGE SCALE GENOMIC DNA]</scope>
    <source>
        <strain evidence="9 10">DSM 3682</strain>
    </source>
</reference>
<dbReference type="Gene3D" id="3.30.1330.60">
    <property type="entry name" value="OmpA-like domain"/>
    <property type="match status" value="1"/>
</dbReference>
<dbReference type="Proteomes" id="UP000617402">
    <property type="component" value="Unassembled WGS sequence"/>
</dbReference>
<evidence type="ECO:0000259" key="8">
    <source>
        <dbReference type="PROSITE" id="PS51123"/>
    </source>
</evidence>
<sequence length="269" mass="30653">MKRKRRLEEHWDEKWLIPYADMLTLLLALFIVMFATSRVDPNKFEALSKTMVTVFTGNMGIMRNATPVPTADDNDKMTDMAVLEAVREARQLEETKSHMDKYIQDQGLQNQIETNLLQEGLQISFRDAALFDSGKATLNQESMPNLDIVGRLLAEMKQNEVRIAGHTDNLPIKTAEFPSNWELSTERALNVMKYLLRNKDLNPVQFTAVGYGEYHPKASNDTADGRSMNRRVEIMLVRKYSNQALPKTDEITSQPFVPSTESLPVKGEL</sequence>
<evidence type="ECO:0000313" key="10">
    <source>
        <dbReference type="Proteomes" id="UP000617402"/>
    </source>
</evidence>
<dbReference type="PANTHER" id="PTHR30329">
    <property type="entry name" value="STATOR ELEMENT OF FLAGELLAR MOTOR COMPLEX"/>
    <property type="match status" value="1"/>
</dbReference>
<keyword evidence="3" id="KW-1003">Cell membrane</keyword>
<evidence type="ECO:0000256" key="3">
    <source>
        <dbReference type="ARBA" id="ARBA00022475"/>
    </source>
</evidence>
<evidence type="ECO:0000256" key="4">
    <source>
        <dbReference type="ARBA" id="ARBA00022692"/>
    </source>
</evidence>
<keyword evidence="6 7" id="KW-0472">Membrane</keyword>